<evidence type="ECO:0000256" key="1">
    <source>
        <dbReference type="ARBA" id="ARBA00009458"/>
    </source>
</evidence>
<keyword evidence="3" id="KW-0472">Membrane</keyword>
<dbReference type="PANTHER" id="PTHR11256:SF50">
    <property type="entry name" value="APOPTOSIS REGULATOR CED-9"/>
    <property type="match status" value="1"/>
</dbReference>
<evidence type="ECO:0000259" key="4">
    <source>
        <dbReference type="SMART" id="SM00337"/>
    </source>
</evidence>
<dbReference type="Pfam" id="PF00452">
    <property type="entry name" value="Bcl-2"/>
    <property type="match status" value="1"/>
</dbReference>
<keyword evidence="5" id="KW-1185">Reference proteome</keyword>
<sequence>MGSETIQEDSDLNTYSLACDYIKFKLMKSGYNWETCPPLPMPSTLRLCLRSLAEDLEEDYRSTFGAMTEDLNMISASSAKATFFGVTEELFFEGITWSRIVALFAFGGVLCQKCVSQGAPQLVDQVPYWIKMYVDTRLSSWMAENGGWNGFMAHFGKILSIDVTRTWRFDYIHKLLFSFGTVCAAVALSLMLIHHRCERQS</sequence>
<feature type="transmembrane region" description="Helical" evidence="3">
    <location>
        <begin position="175"/>
        <end position="193"/>
    </location>
</feature>
<dbReference type="InterPro" id="IPR026298">
    <property type="entry name" value="Bcl-2_fam"/>
</dbReference>
<keyword evidence="3" id="KW-1133">Transmembrane helix</keyword>
<dbReference type="GO" id="GO:0097192">
    <property type="term" value="P:extrinsic apoptotic signaling pathway in absence of ligand"/>
    <property type="evidence" value="ECO:0007669"/>
    <property type="project" value="TreeGrafter"/>
</dbReference>
<dbReference type="InterPro" id="IPR002475">
    <property type="entry name" value="Bcl2-like"/>
</dbReference>
<dbReference type="SMART" id="SM00337">
    <property type="entry name" value="BCL"/>
    <property type="match status" value="1"/>
</dbReference>
<proteinExistence type="inferred from homology"/>
<dbReference type="AlphaFoldDB" id="A0A915HEJ9"/>
<reference evidence="6" key="1">
    <citation type="submission" date="2022-11" db="UniProtKB">
        <authorList>
            <consortium name="WormBaseParasite"/>
        </authorList>
    </citation>
    <scope>IDENTIFICATION</scope>
</reference>
<dbReference type="InterPro" id="IPR036834">
    <property type="entry name" value="Bcl-2-like_sf"/>
</dbReference>
<dbReference type="PROSITE" id="PS50062">
    <property type="entry name" value="BCL2_FAMILY"/>
    <property type="match status" value="1"/>
</dbReference>
<protein>
    <submittedName>
        <fullName evidence="6">Bcl-2 Bcl-2 homology region 1-3 domain-containing protein</fullName>
    </submittedName>
</protein>
<evidence type="ECO:0000256" key="2">
    <source>
        <dbReference type="ARBA" id="ARBA00022703"/>
    </source>
</evidence>
<dbReference type="WBParaSite" id="nRc.2.0.1.t00477-RA">
    <property type="protein sequence ID" value="nRc.2.0.1.t00477-RA"/>
    <property type="gene ID" value="nRc.2.0.1.g00477"/>
</dbReference>
<evidence type="ECO:0000313" key="6">
    <source>
        <dbReference type="WBParaSite" id="nRc.2.0.1.t00477-RA"/>
    </source>
</evidence>
<dbReference type="CDD" id="cd06845">
    <property type="entry name" value="Bcl-2_like"/>
    <property type="match status" value="1"/>
</dbReference>
<dbReference type="GO" id="GO:0051400">
    <property type="term" value="F:BH domain binding"/>
    <property type="evidence" value="ECO:0007669"/>
    <property type="project" value="TreeGrafter"/>
</dbReference>
<dbReference type="GO" id="GO:0008630">
    <property type="term" value="P:intrinsic apoptotic signaling pathway in response to DNA damage"/>
    <property type="evidence" value="ECO:0007669"/>
    <property type="project" value="TreeGrafter"/>
</dbReference>
<organism evidence="5 6">
    <name type="scientific">Romanomermis culicivorax</name>
    <name type="common">Nematode worm</name>
    <dbReference type="NCBI Taxonomy" id="13658"/>
    <lineage>
        <taxon>Eukaryota</taxon>
        <taxon>Metazoa</taxon>
        <taxon>Ecdysozoa</taxon>
        <taxon>Nematoda</taxon>
        <taxon>Enoplea</taxon>
        <taxon>Dorylaimia</taxon>
        <taxon>Mermithida</taxon>
        <taxon>Mermithoidea</taxon>
        <taxon>Mermithidae</taxon>
        <taxon>Romanomermis</taxon>
    </lineage>
</organism>
<evidence type="ECO:0000313" key="5">
    <source>
        <dbReference type="Proteomes" id="UP000887565"/>
    </source>
</evidence>
<dbReference type="OMA" id="VIWISKY"/>
<name>A0A915HEJ9_ROMCU</name>
<dbReference type="GO" id="GO:0005741">
    <property type="term" value="C:mitochondrial outer membrane"/>
    <property type="evidence" value="ECO:0007669"/>
    <property type="project" value="TreeGrafter"/>
</dbReference>
<dbReference type="GO" id="GO:0001836">
    <property type="term" value="P:release of cytochrome c from mitochondria"/>
    <property type="evidence" value="ECO:0007669"/>
    <property type="project" value="TreeGrafter"/>
</dbReference>
<dbReference type="GO" id="GO:0042981">
    <property type="term" value="P:regulation of apoptotic process"/>
    <property type="evidence" value="ECO:0007669"/>
    <property type="project" value="InterPro"/>
</dbReference>
<feature type="domain" description="Bcl-2 Bcl-2 homology region 1-3" evidence="4">
    <location>
        <begin position="49"/>
        <end position="148"/>
    </location>
</feature>
<accession>A0A915HEJ9</accession>
<dbReference type="SUPFAM" id="SSF56854">
    <property type="entry name" value="Bcl-2 inhibitors of programmed cell death"/>
    <property type="match status" value="1"/>
</dbReference>
<keyword evidence="3" id="KW-0812">Transmembrane</keyword>
<dbReference type="PRINTS" id="PR01862">
    <property type="entry name" value="BCL2FAMILY"/>
</dbReference>
<keyword evidence="2" id="KW-0053">Apoptosis</keyword>
<dbReference type="PANTHER" id="PTHR11256">
    <property type="entry name" value="BCL-2 RELATED"/>
    <property type="match status" value="1"/>
</dbReference>
<dbReference type="Proteomes" id="UP000887565">
    <property type="component" value="Unplaced"/>
</dbReference>
<dbReference type="Gene3D" id="1.10.437.10">
    <property type="entry name" value="Blc2-like"/>
    <property type="match status" value="1"/>
</dbReference>
<evidence type="ECO:0000256" key="3">
    <source>
        <dbReference type="SAM" id="Phobius"/>
    </source>
</evidence>
<dbReference type="InterPro" id="IPR046371">
    <property type="entry name" value="Bcl-2_BH1-3"/>
</dbReference>
<comment type="similarity">
    <text evidence="1">Belongs to the Bcl-2 family.</text>
</comment>